<name>A0A386KQQ1_9CAUD</name>
<proteinExistence type="predicted"/>
<accession>A0A386KQQ1</accession>
<evidence type="ECO:0000313" key="2">
    <source>
        <dbReference type="Proteomes" id="UP000274079"/>
    </source>
</evidence>
<dbReference type="EMBL" id="MH817022">
    <property type="protein sequence ID" value="AYD87722.1"/>
    <property type="molecule type" value="Genomic_DNA"/>
</dbReference>
<sequence length="53" mass="6089">MSLKIGKDKYGENYTEVFISDGGYGCDNNTVTFDIKDLDKVIEKLKKLKEVER</sequence>
<dbReference type="Proteomes" id="UP000274079">
    <property type="component" value="Segment"/>
</dbReference>
<reference evidence="1 2" key="1">
    <citation type="journal article" date="2018" name="Viruses">
        <title>Genomic Analysis of the Recent Viral Isolate vB_BthP-Goe4 Reveals Increased Diversity of #29-Like Phages.</title>
        <authorList>
            <person name="Schilling T."/>
            <person name="Hoppert M."/>
            <person name="Hertel R."/>
        </authorList>
    </citation>
    <scope>NUCLEOTIDE SEQUENCE [LARGE SCALE GENOMIC DNA]</scope>
    <source>
        <strain evidence="1 2">Goe4</strain>
    </source>
</reference>
<evidence type="ECO:0000313" key="1">
    <source>
        <dbReference type="EMBL" id="AYD87722.1"/>
    </source>
</evidence>
<organism evidence="1 2">
    <name type="scientific">Bacillus phage vB_BthP-Goe4</name>
    <dbReference type="NCBI Taxonomy" id="2315470"/>
    <lineage>
        <taxon>Viruses</taxon>
        <taxon>Duplodnaviria</taxon>
        <taxon>Heunggongvirae</taxon>
        <taxon>Uroviricota</taxon>
        <taxon>Caudoviricetes</taxon>
        <taxon>Salasmaviridae</taxon>
        <taxon>Northropvirinae</taxon>
        <taxon>Claudivirus</taxon>
        <taxon>Claudivirus Goe4</taxon>
    </lineage>
</organism>
<protein>
    <submittedName>
        <fullName evidence="1">Uncharacterized protein</fullName>
    </submittedName>
</protein>
<gene>
    <name evidence="1" type="ORF">Goe4_c00130</name>
</gene>
<keyword evidence="2" id="KW-1185">Reference proteome</keyword>